<evidence type="ECO:0000313" key="1">
    <source>
        <dbReference type="EMBL" id="KAJ0179913.1"/>
    </source>
</evidence>
<dbReference type="EMBL" id="CM034393">
    <property type="protein sequence ID" value="KAJ0179913.1"/>
    <property type="molecule type" value="Genomic_DNA"/>
</dbReference>
<organism evidence="1 2">
    <name type="scientific">Dendrolimus kikuchii</name>
    <dbReference type="NCBI Taxonomy" id="765133"/>
    <lineage>
        <taxon>Eukaryota</taxon>
        <taxon>Metazoa</taxon>
        <taxon>Ecdysozoa</taxon>
        <taxon>Arthropoda</taxon>
        <taxon>Hexapoda</taxon>
        <taxon>Insecta</taxon>
        <taxon>Pterygota</taxon>
        <taxon>Neoptera</taxon>
        <taxon>Endopterygota</taxon>
        <taxon>Lepidoptera</taxon>
        <taxon>Glossata</taxon>
        <taxon>Ditrysia</taxon>
        <taxon>Bombycoidea</taxon>
        <taxon>Lasiocampidae</taxon>
        <taxon>Dendrolimus</taxon>
    </lineage>
</organism>
<reference evidence="1 2" key="1">
    <citation type="journal article" date="2021" name="Front. Genet.">
        <title>Chromosome-Level Genome Assembly Reveals Significant Gene Expansion in the Toll and IMD Signaling Pathways of Dendrolimus kikuchii.</title>
        <authorList>
            <person name="Zhou J."/>
            <person name="Wu P."/>
            <person name="Xiong Z."/>
            <person name="Liu N."/>
            <person name="Zhao N."/>
            <person name="Ji M."/>
            <person name="Qiu Y."/>
            <person name="Yang B."/>
        </authorList>
    </citation>
    <scope>NUCLEOTIDE SEQUENCE [LARGE SCALE GENOMIC DNA]</scope>
    <source>
        <strain evidence="1">Ann1</strain>
    </source>
</reference>
<proteinExistence type="predicted"/>
<comment type="caution">
    <text evidence="1">The sequence shown here is derived from an EMBL/GenBank/DDBJ whole genome shotgun (WGS) entry which is preliminary data.</text>
</comment>
<dbReference type="Proteomes" id="UP000824533">
    <property type="component" value="Linkage Group LG07"/>
</dbReference>
<protein>
    <submittedName>
        <fullName evidence="1">Uncharacterized protein</fullName>
    </submittedName>
</protein>
<gene>
    <name evidence="1" type="ORF">K1T71_004504</name>
</gene>
<accession>A0ACC1D7L4</accession>
<keyword evidence="2" id="KW-1185">Reference proteome</keyword>
<name>A0ACC1D7L4_9NEOP</name>
<evidence type="ECO:0000313" key="2">
    <source>
        <dbReference type="Proteomes" id="UP000824533"/>
    </source>
</evidence>
<sequence length="118" mass="12617">MKLLFVLCAISLAAASAPPPGVYSDKAEVVKYENDNPGFGGYRYEFKQTDGTEQEQSGVIKNEGSKDESLAVRGSFSWVGPDGVKYTVTYVADEGGYQPEIEQGPGGGVRLEIILYGG</sequence>